<organism evidence="3 4">
    <name type="scientific">Candidatus Magnetoglobus multicellularis str. Araruama</name>
    <dbReference type="NCBI Taxonomy" id="890399"/>
    <lineage>
        <taxon>Bacteria</taxon>
        <taxon>Pseudomonadati</taxon>
        <taxon>Thermodesulfobacteriota</taxon>
        <taxon>Desulfobacteria</taxon>
        <taxon>Desulfobacterales</taxon>
        <taxon>Desulfobacteraceae</taxon>
        <taxon>Candidatus Magnetoglobus</taxon>
    </lineage>
</organism>
<keyword evidence="3" id="KW-0067">ATP-binding</keyword>
<dbReference type="Pfam" id="PF03796">
    <property type="entry name" value="DnaB_C"/>
    <property type="match status" value="1"/>
</dbReference>
<dbReference type="GO" id="GO:0003678">
    <property type="term" value="F:DNA helicase activity"/>
    <property type="evidence" value="ECO:0007669"/>
    <property type="project" value="InterPro"/>
</dbReference>
<accession>A0A1V1PEY4</accession>
<dbReference type="Proteomes" id="UP000189670">
    <property type="component" value="Unassembled WGS sequence"/>
</dbReference>
<keyword evidence="1" id="KW-0639">Primosome</keyword>
<dbReference type="InterPro" id="IPR016136">
    <property type="entry name" value="DNA_helicase_N/primase_C"/>
</dbReference>
<evidence type="ECO:0000256" key="1">
    <source>
        <dbReference type="ARBA" id="ARBA00022515"/>
    </source>
</evidence>
<keyword evidence="3" id="KW-0547">Nucleotide-binding</keyword>
<dbReference type="SUPFAM" id="SSF52540">
    <property type="entry name" value="P-loop containing nucleoside triphosphate hydrolases"/>
    <property type="match status" value="1"/>
</dbReference>
<dbReference type="InterPro" id="IPR027417">
    <property type="entry name" value="P-loop_NTPase"/>
</dbReference>
<name>A0A1V1PEY4_9BACT</name>
<dbReference type="PANTHER" id="PTHR30153">
    <property type="entry name" value="REPLICATIVE DNA HELICASE DNAB"/>
    <property type="match status" value="1"/>
</dbReference>
<gene>
    <name evidence="3" type="primary">dnaB</name>
    <name evidence="3" type="ORF">OMM_00968</name>
</gene>
<dbReference type="GO" id="GO:0006269">
    <property type="term" value="P:DNA replication, synthesis of primer"/>
    <property type="evidence" value="ECO:0007669"/>
    <property type="project" value="UniProtKB-KW"/>
</dbReference>
<proteinExistence type="predicted"/>
<keyword evidence="3" id="KW-0378">Hydrolase</keyword>
<dbReference type="Gene3D" id="1.10.860.10">
    <property type="entry name" value="DNAb Helicase, Chain A"/>
    <property type="match status" value="1"/>
</dbReference>
<evidence type="ECO:0000313" key="4">
    <source>
        <dbReference type="Proteomes" id="UP000189670"/>
    </source>
</evidence>
<dbReference type="GO" id="GO:0005829">
    <property type="term" value="C:cytosol"/>
    <property type="evidence" value="ECO:0007669"/>
    <property type="project" value="TreeGrafter"/>
</dbReference>
<dbReference type="PROSITE" id="PS51199">
    <property type="entry name" value="SF4_HELICASE"/>
    <property type="match status" value="1"/>
</dbReference>
<keyword evidence="3" id="KW-0347">Helicase</keyword>
<dbReference type="Gene3D" id="3.40.50.300">
    <property type="entry name" value="P-loop containing nucleotide triphosphate hydrolases"/>
    <property type="match status" value="1"/>
</dbReference>
<feature type="domain" description="SF4 helicase" evidence="2">
    <location>
        <begin position="152"/>
        <end position="419"/>
    </location>
</feature>
<sequence length="432" mass="48961">MNLERRVLSALLKDNNFARHSHLIDTKMFSEGAGKIFEAYLFLYSEDKELNKDNISYQLKLSSCSGGVHSLFEAILKISTKENIKDMLEIFIEDFKQRTIAEFRNRLNKLSADKAHSKELTIRINQMNELMEYHQAKQTETLEDVAERVKDIFDNSSVIKTGYKEIDKFWVLTGGNTFALLGDTNQGKSSVGFCIALSMCRRGHRVAYVSVEVSKEEMLAKAISLLSKKSGNYVQTEMTKADLIKYSQKLKKANINNLFIIDEKDEIGEILSDITRLKKKHGIDVIIVDHIQLLRTAEVKSAAADEKTINNISKRLKRFSRTTDLPIIELGQLNSKDVERAGNNPSRSHCRHSSAPVNDASGVILVHRPSTYGTKKYRGYDTHKTMFLINDKGRFGGTGISIVGFEDDYGLMYSLNNEQLQKRKVGNNVQTN</sequence>
<evidence type="ECO:0000313" key="3">
    <source>
        <dbReference type="EMBL" id="ETR73441.1"/>
    </source>
</evidence>
<evidence type="ECO:0000259" key="2">
    <source>
        <dbReference type="PROSITE" id="PS51199"/>
    </source>
</evidence>
<dbReference type="GO" id="GO:0005524">
    <property type="term" value="F:ATP binding"/>
    <property type="evidence" value="ECO:0007669"/>
    <property type="project" value="InterPro"/>
</dbReference>
<reference evidence="4" key="1">
    <citation type="submission" date="2012-11" db="EMBL/GenBank/DDBJ databases">
        <authorList>
            <person name="Lucero-Rivera Y.E."/>
            <person name="Tovar-Ramirez D."/>
        </authorList>
    </citation>
    <scope>NUCLEOTIDE SEQUENCE [LARGE SCALE GENOMIC DNA]</scope>
    <source>
        <strain evidence="4">Araruama</strain>
    </source>
</reference>
<dbReference type="AlphaFoldDB" id="A0A1V1PEY4"/>
<protein>
    <submittedName>
        <fullName evidence="3">Replicative DNA helicase</fullName>
    </submittedName>
</protein>
<dbReference type="InterPro" id="IPR007694">
    <property type="entry name" value="DNA_helicase_DnaB-like_C"/>
</dbReference>
<dbReference type="PANTHER" id="PTHR30153:SF2">
    <property type="entry name" value="REPLICATIVE DNA HELICASE"/>
    <property type="match status" value="1"/>
</dbReference>
<comment type="caution">
    <text evidence="3">The sequence shown here is derived from an EMBL/GenBank/DDBJ whole genome shotgun (WGS) entry which is preliminary data.</text>
</comment>
<dbReference type="EMBL" id="ATBP01000060">
    <property type="protein sequence ID" value="ETR73441.1"/>
    <property type="molecule type" value="Genomic_DNA"/>
</dbReference>
<dbReference type="GO" id="GO:1990077">
    <property type="term" value="C:primosome complex"/>
    <property type="evidence" value="ECO:0007669"/>
    <property type="project" value="UniProtKB-KW"/>
</dbReference>